<evidence type="ECO:0000313" key="6">
    <source>
        <dbReference type="EMBL" id="MCA9726712.1"/>
    </source>
</evidence>
<protein>
    <submittedName>
        <fullName evidence="6">Serine/threonine protein kinase</fullName>
    </submittedName>
</protein>
<dbReference type="CDD" id="cd14014">
    <property type="entry name" value="STKc_PknB_like"/>
    <property type="match status" value="1"/>
</dbReference>
<dbReference type="PROSITE" id="PS50011">
    <property type="entry name" value="PROTEIN_KINASE_DOM"/>
    <property type="match status" value="1"/>
</dbReference>
<dbReference type="AlphaFoldDB" id="A0A956LY27"/>
<keyword evidence="6" id="KW-0723">Serine/threonine-protein kinase</keyword>
<dbReference type="InterPro" id="IPR011009">
    <property type="entry name" value="Kinase-like_dom_sf"/>
</dbReference>
<reference evidence="6" key="2">
    <citation type="journal article" date="2021" name="Microbiome">
        <title>Successional dynamics and alternative stable states in a saline activated sludge microbial community over 9 years.</title>
        <authorList>
            <person name="Wang Y."/>
            <person name="Ye J."/>
            <person name="Ju F."/>
            <person name="Liu L."/>
            <person name="Boyd J.A."/>
            <person name="Deng Y."/>
            <person name="Parks D.H."/>
            <person name="Jiang X."/>
            <person name="Yin X."/>
            <person name="Woodcroft B.J."/>
            <person name="Tyson G.W."/>
            <person name="Hugenholtz P."/>
            <person name="Polz M.F."/>
            <person name="Zhang T."/>
        </authorList>
    </citation>
    <scope>NUCLEOTIDE SEQUENCE</scope>
    <source>
        <strain evidence="6">HKST-UBA01</strain>
    </source>
</reference>
<dbReference type="SUPFAM" id="SSF56112">
    <property type="entry name" value="Protein kinase-like (PK-like)"/>
    <property type="match status" value="1"/>
</dbReference>
<accession>A0A956LY27</accession>
<dbReference type="PANTHER" id="PTHR43289">
    <property type="entry name" value="MITOGEN-ACTIVATED PROTEIN KINASE KINASE KINASE 20-RELATED"/>
    <property type="match status" value="1"/>
</dbReference>
<dbReference type="EMBL" id="JAGQHR010000059">
    <property type="protein sequence ID" value="MCA9726712.1"/>
    <property type="molecule type" value="Genomic_DNA"/>
</dbReference>
<feature type="non-terminal residue" evidence="6">
    <location>
        <position position="1"/>
    </location>
</feature>
<keyword evidence="3 6" id="KW-0418">Kinase</keyword>
<evidence type="ECO:0000259" key="5">
    <source>
        <dbReference type="PROSITE" id="PS50011"/>
    </source>
</evidence>
<organism evidence="6 7">
    <name type="scientific">Eiseniibacteriota bacterium</name>
    <dbReference type="NCBI Taxonomy" id="2212470"/>
    <lineage>
        <taxon>Bacteria</taxon>
        <taxon>Candidatus Eiseniibacteriota</taxon>
    </lineage>
</organism>
<dbReference type="GO" id="GO:0005524">
    <property type="term" value="F:ATP binding"/>
    <property type="evidence" value="ECO:0007669"/>
    <property type="project" value="UniProtKB-KW"/>
</dbReference>
<dbReference type="InterPro" id="IPR008271">
    <property type="entry name" value="Ser/Thr_kinase_AS"/>
</dbReference>
<evidence type="ECO:0000256" key="2">
    <source>
        <dbReference type="ARBA" id="ARBA00022741"/>
    </source>
</evidence>
<feature type="domain" description="Protein kinase" evidence="5">
    <location>
        <begin position="1"/>
        <end position="189"/>
    </location>
</feature>
<name>A0A956LY27_UNCEI</name>
<dbReference type="Proteomes" id="UP000697710">
    <property type="component" value="Unassembled WGS sequence"/>
</dbReference>
<dbReference type="PROSITE" id="PS00108">
    <property type="entry name" value="PROTEIN_KINASE_ST"/>
    <property type="match status" value="1"/>
</dbReference>
<dbReference type="PANTHER" id="PTHR43289:SF6">
    <property type="entry name" value="SERINE_THREONINE-PROTEIN KINASE NEKL-3"/>
    <property type="match status" value="1"/>
</dbReference>
<comment type="caution">
    <text evidence="6">The sequence shown here is derived from an EMBL/GenBank/DDBJ whole genome shotgun (WGS) entry which is preliminary data.</text>
</comment>
<keyword evidence="4" id="KW-0067">ATP-binding</keyword>
<evidence type="ECO:0000313" key="7">
    <source>
        <dbReference type="Proteomes" id="UP000697710"/>
    </source>
</evidence>
<keyword evidence="2" id="KW-0547">Nucleotide-binding</keyword>
<dbReference type="SMART" id="SM00220">
    <property type="entry name" value="S_TKc"/>
    <property type="match status" value="1"/>
</dbReference>
<evidence type="ECO:0000256" key="1">
    <source>
        <dbReference type="ARBA" id="ARBA00022679"/>
    </source>
</evidence>
<gene>
    <name evidence="6" type="ORF">KC729_03450</name>
</gene>
<sequence length="219" mass="24508">YVMELLEGPTLEQFVVDHGPMPPERVVHVLGQICDALADAHERGLIHRDMKPGNVMLCRRGLEPDFVKVVDFGMVHEVRVQSPRLTGEHTFAGTPGYVAPEFARGDRTDARADLYGVGAIGYWMLAGTRAFAGENAMEVVLRQLQEDPVPPSAHDRPEIPGWLDALILRCLSRDPAERPRSARELQQLLSDGDLAARWTRERADRWWSEAEAGALHRES</sequence>
<reference evidence="6" key="1">
    <citation type="submission" date="2020-04" db="EMBL/GenBank/DDBJ databases">
        <authorList>
            <person name="Zhang T."/>
        </authorList>
    </citation>
    <scope>NUCLEOTIDE SEQUENCE</scope>
    <source>
        <strain evidence="6">HKST-UBA01</strain>
    </source>
</reference>
<evidence type="ECO:0000256" key="3">
    <source>
        <dbReference type="ARBA" id="ARBA00022777"/>
    </source>
</evidence>
<dbReference type="Pfam" id="PF00069">
    <property type="entry name" value="Pkinase"/>
    <property type="match status" value="1"/>
</dbReference>
<proteinExistence type="predicted"/>
<dbReference type="Gene3D" id="1.10.510.10">
    <property type="entry name" value="Transferase(Phosphotransferase) domain 1"/>
    <property type="match status" value="1"/>
</dbReference>
<dbReference type="InterPro" id="IPR000719">
    <property type="entry name" value="Prot_kinase_dom"/>
</dbReference>
<keyword evidence="1" id="KW-0808">Transferase</keyword>
<dbReference type="GO" id="GO:0004674">
    <property type="term" value="F:protein serine/threonine kinase activity"/>
    <property type="evidence" value="ECO:0007669"/>
    <property type="project" value="UniProtKB-KW"/>
</dbReference>
<evidence type="ECO:0000256" key="4">
    <source>
        <dbReference type="ARBA" id="ARBA00022840"/>
    </source>
</evidence>